<dbReference type="KEGG" id="dbr:Deba_1356"/>
<dbReference type="CDD" id="cd06978">
    <property type="entry name" value="cupin_EctC"/>
    <property type="match status" value="1"/>
</dbReference>
<dbReference type="GO" id="GO:0033990">
    <property type="term" value="F:ectoine synthase activity"/>
    <property type="evidence" value="ECO:0007669"/>
    <property type="project" value="UniProtKB-EC"/>
</dbReference>
<dbReference type="OrthoDB" id="9801830at2"/>
<evidence type="ECO:0000256" key="5">
    <source>
        <dbReference type="ARBA" id="ARBA00023239"/>
    </source>
</evidence>
<sequence>MLVRTLEQAQKTPRRVTAPNWESTRLLLREDGMGYSFHITTIYPGTETHIHYKHHLETVYCLEGEGEVRTLADGQRHAIAPGVMYALDRHDEHLLRARTTMRLACVFNPALAGHETHDANGVYPLLDDEG</sequence>
<protein>
    <recommendedName>
        <fullName evidence="4 8">L-ectoine synthase</fullName>
        <ecNumber evidence="3 8">4.2.1.108</ecNumber>
    </recommendedName>
    <alternativeName>
        <fullName evidence="6 8">N-acetyldiaminobutyrate dehydratase</fullName>
    </alternativeName>
</protein>
<evidence type="ECO:0000256" key="4">
    <source>
        <dbReference type="ARBA" id="ARBA00019707"/>
    </source>
</evidence>
<dbReference type="NCBIfam" id="NF009806">
    <property type="entry name" value="PRK13290.1"/>
    <property type="match status" value="1"/>
</dbReference>
<evidence type="ECO:0000256" key="3">
    <source>
        <dbReference type="ARBA" id="ARBA00013192"/>
    </source>
</evidence>
<dbReference type="RefSeq" id="WP_013258177.1">
    <property type="nucleotide sequence ID" value="NC_014365.1"/>
</dbReference>
<dbReference type="HAMAP" id="MF_01255">
    <property type="entry name" value="Ectoine_synth"/>
    <property type="match status" value="1"/>
</dbReference>
<dbReference type="AlphaFoldDB" id="E1QGN1"/>
<dbReference type="UniPathway" id="UPA00067">
    <property type="reaction ID" value="UER00123"/>
</dbReference>
<dbReference type="SUPFAM" id="SSF51182">
    <property type="entry name" value="RmlC-like cupins"/>
    <property type="match status" value="1"/>
</dbReference>
<accession>E1QGN1</accession>
<dbReference type="InterPro" id="IPR011051">
    <property type="entry name" value="RmlC_Cupin_sf"/>
</dbReference>
<evidence type="ECO:0000256" key="7">
    <source>
        <dbReference type="ARBA" id="ARBA00048714"/>
    </source>
</evidence>
<keyword evidence="5 8" id="KW-0456">Lyase</keyword>
<evidence type="ECO:0000256" key="8">
    <source>
        <dbReference type="HAMAP-Rule" id="MF_01255"/>
    </source>
</evidence>
<dbReference type="STRING" id="644282.Deba_1356"/>
<dbReference type="eggNOG" id="COG1917">
    <property type="taxonomic scope" value="Bacteria"/>
</dbReference>
<name>E1QGN1_DESB2</name>
<reference evidence="9 10" key="1">
    <citation type="journal article" date="2010" name="Stand. Genomic Sci.">
        <title>Complete genome sequence of Desulfarculus baarsii type strain (2st14).</title>
        <authorList>
            <person name="Sun H."/>
            <person name="Spring S."/>
            <person name="Lapidus A."/>
            <person name="Davenport K."/>
            <person name="Del Rio T.G."/>
            <person name="Tice H."/>
            <person name="Nolan M."/>
            <person name="Copeland A."/>
            <person name="Cheng J.F."/>
            <person name="Lucas S."/>
            <person name="Tapia R."/>
            <person name="Goodwin L."/>
            <person name="Pitluck S."/>
            <person name="Ivanova N."/>
            <person name="Pagani I."/>
            <person name="Mavromatis K."/>
            <person name="Ovchinnikova G."/>
            <person name="Pati A."/>
            <person name="Chen A."/>
            <person name="Palaniappan K."/>
            <person name="Hauser L."/>
            <person name="Chang Y.J."/>
            <person name="Jeffries C.D."/>
            <person name="Detter J.C."/>
            <person name="Han C."/>
            <person name="Rohde M."/>
            <person name="Brambilla E."/>
            <person name="Goker M."/>
            <person name="Woyke T."/>
            <person name="Bristow J."/>
            <person name="Eisen J.A."/>
            <person name="Markowitz V."/>
            <person name="Hugenholtz P."/>
            <person name="Kyrpides N.C."/>
            <person name="Klenk H.P."/>
            <person name="Land M."/>
        </authorList>
    </citation>
    <scope>NUCLEOTIDE SEQUENCE [LARGE SCALE GENOMIC DNA]</scope>
    <source>
        <strain evidence="10">ATCC 33931 / DSM 2075 / LMG 7858 / VKM B-1802 / 2st14</strain>
    </source>
</reference>
<dbReference type="PANTHER" id="PTHR39289">
    <property type="match status" value="1"/>
</dbReference>
<dbReference type="PANTHER" id="PTHR39289:SF1">
    <property type="entry name" value="L-ECTOINE SYNTHASE"/>
    <property type="match status" value="1"/>
</dbReference>
<evidence type="ECO:0000313" key="10">
    <source>
        <dbReference type="Proteomes" id="UP000009047"/>
    </source>
</evidence>
<comment type="similarity">
    <text evidence="2 8">Belongs to the ectoine synthase family.</text>
</comment>
<gene>
    <name evidence="8" type="primary">ectC</name>
    <name evidence="9" type="ordered locus">Deba_1356</name>
</gene>
<dbReference type="Proteomes" id="UP000009047">
    <property type="component" value="Chromosome"/>
</dbReference>
<dbReference type="EMBL" id="CP002085">
    <property type="protein sequence ID" value="ADK84724.1"/>
    <property type="molecule type" value="Genomic_DNA"/>
</dbReference>
<evidence type="ECO:0000256" key="1">
    <source>
        <dbReference type="ARBA" id="ARBA00005181"/>
    </source>
</evidence>
<comment type="catalytic activity">
    <reaction evidence="7 8">
        <text>(2S)-4-acetamido-2-aminobutanoate = L-ectoine + H2O</text>
        <dbReference type="Rhea" id="RHEA:17281"/>
        <dbReference type="ChEBI" id="CHEBI:15377"/>
        <dbReference type="ChEBI" id="CHEBI:58515"/>
        <dbReference type="ChEBI" id="CHEBI:58929"/>
        <dbReference type="EC" id="4.2.1.108"/>
    </reaction>
</comment>
<dbReference type="InterPro" id="IPR010462">
    <property type="entry name" value="Ectoine_synth"/>
</dbReference>
<evidence type="ECO:0000256" key="6">
    <source>
        <dbReference type="ARBA" id="ARBA00033271"/>
    </source>
</evidence>
<organism evidence="9 10">
    <name type="scientific">Desulfarculus baarsii (strain ATCC 33931 / DSM 2075 / LMG 7858 / VKM B-1802 / 2st14)</name>
    <dbReference type="NCBI Taxonomy" id="644282"/>
    <lineage>
        <taxon>Bacteria</taxon>
        <taxon>Pseudomonadati</taxon>
        <taxon>Thermodesulfobacteriota</taxon>
        <taxon>Desulfarculia</taxon>
        <taxon>Desulfarculales</taxon>
        <taxon>Desulfarculaceae</taxon>
        <taxon>Desulfarculus</taxon>
    </lineage>
</organism>
<dbReference type="Pfam" id="PF06339">
    <property type="entry name" value="Ectoine_synth"/>
    <property type="match status" value="1"/>
</dbReference>
<evidence type="ECO:0000256" key="2">
    <source>
        <dbReference type="ARBA" id="ARBA00009637"/>
    </source>
</evidence>
<comment type="function">
    <text evidence="8">Catalyzes the circularization of gamma-N-acetyl-alpha,gamma-diaminobutyric acid (ADABA) to ectoine (1,4,5,6-tetrahydro-2-methyl-4-pyrimidine carboxylic acid), which is an excellent osmoprotectant.</text>
</comment>
<proteinExistence type="inferred from homology"/>
<dbReference type="Gene3D" id="2.60.120.10">
    <property type="entry name" value="Jelly Rolls"/>
    <property type="match status" value="1"/>
</dbReference>
<dbReference type="GO" id="GO:0019491">
    <property type="term" value="P:ectoine biosynthetic process"/>
    <property type="evidence" value="ECO:0007669"/>
    <property type="project" value="UniProtKB-UniRule"/>
</dbReference>
<keyword evidence="10" id="KW-1185">Reference proteome</keyword>
<dbReference type="EC" id="4.2.1.108" evidence="3 8"/>
<evidence type="ECO:0000313" key="9">
    <source>
        <dbReference type="EMBL" id="ADK84724.1"/>
    </source>
</evidence>
<dbReference type="InterPro" id="IPR014710">
    <property type="entry name" value="RmlC-like_jellyroll"/>
</dbReference>
<comment type="pathway">
    <text evidence="1 8">Amine and polyamine biosynthesis; ectoine biosynthesis; L-ectoine from L-aspartate 4-semialdehyde: step 3/3.</text>
</comment>
<dbReference type="HOGENOM" id="CLU_154525_0_0_7"/>